<evidence type="ECO:0000313" key="2">
    <source>
        <dbReference type="EMBL" id="KAK4036323.1"/>
    </source>
</evidence>
<protein>
    <submittedName>
        <fullName evidence="2">Uncharacterized protein</fullName>
    </submittedName>
</protein>
<gene>
    <name evidence="2" type="ORF">OUZ56_028384</name>
</gene>
<dbReference type="EMBL" id="JAOYFB010000040">
    <property type="protein sequence ID" value="KAK4036323.1"/>
    <property type="molecule type" value="Genomic_DNA"/>
</dbReference>
<sequence>MAPLSQNMPSNEANNIDVLLSGILQEEMKWRARGETIYSHRSPLDHQTENAIEMHGKKGPPFNSWTQPPPPPRHNNMCTDMYKAKRKRFHQKGNERRQNTKVRFRHRHHKPKKKVKETHRAIEKCPSLATNSCLKKEKRKRSLNCSKNRQEKQTRMHM</sequence>
<comment type="caution">
    <text evidence="2">The sequence shown here is derived from an EMBL/GenBank/DDBJ whole genome shotgun (WGS) entry which is preliminary data.</text>
</comment>
<organism evidence="2 3">
    <name type="scientific">Daphnia magna</name>
    <dbReference type="NCBI Taxonomy" id="35525"/>
    <lineage>
        <taxon>Eukaryota</taxon>
        <taxon>Metazoa</taxon>
        <taxon>Ecdysozoa</taxon>
        <taxon>Arthropoda</taxon>
        <taxon>Crustacea</taxon>
        <taxon>Branchiopoda</taxon>
        <taxon>Diplostraca</taxon>
        <taxon>Cladocera</taxon>
        <taxon>Anomopoda</taxon>
        <taxon>Daphniidae</taxon>
        <taxon>Daphnia</taxon>
    </lineage>
</organism>
<feature type="compositionally biased region" description="Basic residues" evidence="1">
    <location>
        <begin position="99"/>
        <end position="117"/>
    </location>
</feature>
<accession>A0ABR0B3P7</accession>
<feature type="region of interest" description="Disordered" evidence="1">
    <location>
        <begin position="54"/>
        <end position="158"/>
    </location>
</feature>
<evidence type="ECO:0000256" key="1">
    <source>
        <dbReference type="SAM" id="MobiDB-lite"/>
    </source>
</evidence>
<reference evidence="2 3" key="1">
    <citation type="journal article" date="2023" name="Nucleic Acids Res.">
        <title>The hologenome of Daphnia magna reveals possible DNA methylation and microbiome-mediated evolution of the host genome.</title>
        <authorList>
            <person name="Chaturvedi A."/>
            <person name="Li X."/>
            <person name="Dhandapani V."/>
            <person name="Marshall H."/>
            <person name="Kissane S."/>
            <person name="Cuenca-Cambronero M."/>
            <person name="Asole G."/>
            <person name="Calvet F."/>
            <person name="Ruiz-Romero M."/>
            <person name="Marangio P."/>
            <person name="Guigo R."/>
            <person name="Rago D."/>
            <person name="Mirbahai L."/>
            <person name="Eastwood N."/>
            <person name="Colbourne J.K."/>
            <person name="Zhou J."/>
            <person name="Mallon E."/>
            <person name="Orsini L."/>
        </authorList>
    </citation>
    <scope>NUCLEOTIDE SEQUENCE [LARGE SCALE GENOMIC DNA]</scope>
    <source>
        <strain evidence="2">LRV0_1</strain>
    </source>
</reference>
<proteinExistence type="predicted"/>
<dbReference type="Proteomes" id="UP001234178">
    <property type="component" value="Unassembled WGS sequence"/>
</dbReference>
<name>A0ABR0B3P7_9CRUS</name>
<keyword evidence="3" id="KW-1185">Reference proteome</keyword>
<feature type="compositionally biased region" description="Basic and acidic residues" evidence="1">
    <location>
        <begin position="148"/>
        <end position="158"/>
    </location>
</feature>
<evidence type="ECO:0000313" key="3">
    <source>
        <dbReference type="Proteomes" id="UP001234178"/>
    </source>
</evidence>